<feature type="domain" description="Endonuclease GajA/Old nuclease/RecF-like AAA" evidence="1">
    <location>
        <begin position="1"/>
        <end position="108"/>
    </location>
</feature>
<keyword evidence="4" id="KW-1185">Reference proteome</keyword>
<evidence type="ECO:0000313" key="3">
    <source>
        <dbReference type="EMBL" id="QTR51485.1"/>
    </source>
</evidence>
<dbReference type="PANTHER" id="PTHR32182:SF22">
    <property type="entry name" value="ATP-DEPENDENT ENDONUCLEASE, OLD FAMILY-RELATED"/>
    <property type="match status" value="1"/>
</dbReference>
<evidence type="ECO:0000313" key="4">
    <source>
        <dbReference type="Proteomes" id="UP000672027"/>
    </source>
</evidence>
<dbReference type="Pfam" id="PF13304">
    <property type="entry name" value="AAA_21"/>
    <property type="match status" value="1"/>
</dbReference>
<dbReference type="InterPro" id="IPR041685">
    <property type="entry name" value="AAA_GajA/Old/RecF-like"/>
</dbReference>
<protein>
    <submittedName>
        <fullName evidence="3">ATP-binding protein</fullName>
    </submittedName>
</protein>
<feature type="domain" description="ATPase AAA-type core" evidence="2">
    <location>
        <begin position="248"/>
        <end position="324"/>
    </location>
</feature>
<dbReference type="RefSeq" id="WP_210229938.1">
    <property type="nucleotide sequence ID" value="NZ_CP072800.1"/>
</dbReference>
<organism evidence="3 4">
    <name type="scientific">Candidatus Thiothrix anitrata</name>
    <dbReference type="NCBI Taxonomy" id="2823902"/>
    <lineage>
        <taxon>Bacteria</taxon>
        <taxon>Pseudomonadati</taxon>
        <taxon>Pseudomonadota</taxon>
        <taxon>Gammaproteobacteria</taxon>
        <taxon>Thiotrichales</taxon>
        <taxon>Thiotrichaceae</taxon>
        <taxon>Thiothrix</taxon>
    </lineage>
</organism>
<dbReference type="SUPFAM" id="SSF52540">
    <property type="entry name" value="P-loop containing nucleoside triphosphate hydrolases"/>
    <property type="match status" value="1"/>
</dbReference>
<dbReference type="Proteomes" id="UP000672027">
    <property type="component" value="Chromosome"/>
</dbReference>
<gene>
    <name evidence="3" type="ORF">J8380_08065</name>
</gene>
<dbReference type="Gene3D" id="3.40.50.300">
    <property type="entry name" value="P-loop containing nucleotide triphosphate hydrolases"/>
    <property type="match status" value="2"/>
</dbReference>
<name>A0ABX7X6I2_9GAMM</name>
<keyword evidence="3" id="KW-0067">ATP-binding</keyword>
<evidence type="ECO:0000259" key="2">
    <source>
        <dbReference type="Pfam" id="PF13304"/>
    </source>
</evidence>
<dbReference type="Pfam" id="PF13175">
    <property type="entry name" value="AAA_15"/>
    <property type="match status" value="1"/>
</dbReference>
<proteinExistence type="predicted"/>
<dbReference type="InterPro" id="IPR027417">
    <property type="entry name" value="P-loop_NTPase"/>
</dbReference>
<reference evidence="3 4" key="1">
    <citation type="submission" date="2021-04" db="EMBL/GenBank/DDBJ databases">
        <title>Genomics, taxonomy and metabolism of representatives of sulfur bacteria of the genus Thiothrix: Thiothrix fructosivorans QT, Thiothrix unzii A1T and three new species, Thiothrix subterranea sp. nov., Thiothrix litoralis sp. nov. and 'Candidatus Thiothrix anitrata' sp. nov.</title>
        <authorList>
            <person name="Ravin N.V."/>
            <person name="Smolyakov D."/>
            <person name="Rudenko T.S."/>
            <person name="Mardanov A.V."/>
            <person name="Beletsky A.V."/>
            <person name="Markov N.D."/>
            <person name="Fomenkov A.I."/>
            <person name="Roberts R.J."/>
            <person name="Karnachuk O.V."/>
            <person name="Novikov A."/>
            <person name="Grabovich M.Y."/>
        </authorList>
    </citation>
    <scope>NUCLEOTIDE SEQUENCE [LARGE SCALE GENOMIC DNA]</scope>
    <source>
        <strain evidence="3 4">A52</strain>
    </source>
</reference>
<sequence>MLQRLYAHNYKCLENFEMVTRDLSSALLIGKNGVGKSTIRSVLEIFQKIGRGQNRVRELVGAKDFAHGKKDTPIRLELEVLLDEKIYHYTLAFELPQNFKEFRIFEEKLAVDGNAIYARKEAKVTLYAGSRNKEAQFLVDWHLVALPVIQEQSTADPIHIFKNWLSNMVILSPIPMLMNGTSAGETLEPELTGVNFGEWFSGVLSSYPAAYTTAYEYLKDVMPDIQDIQNKLIGEDAKSMVIQFKANNTSIKVSFRDLSDGEKCFFICALILAANKSYGPIFCFWDEPDNYISLSEVGHFIGTLRSSFQGGSQILVTSHNPEAIRRFSNENTFVLDRKSHLEPTRIKLLDEIPVQGDLIDSLICGDVVI</sequence>
<evidence type="ECO:0000259" key="1">
    <source>
        <dbReference type="Pfam" id="PF13175"/>
    </source>
</evidence>
<dbReference type="EMBL" id="CP072800">
    <property type="protein sequence ID" value="QTR51485.1"/>
    <property type="molecule type" value="Genomic_DNA"/>
</dbReference>
<keyword evidence="3" id="KW-0547">Nucleotide-binding</keyword>
<dbReference type="GO" id="GO:0005524">
    <property type="term" value="F:ATP binding"/>
    <property type="evidence" value="ECO:0007669"/>
    <property type="project" value="UniProtKB-KW"/>
</dbReference>
<dbReference type="InterPro" id="IPR003959">
    <property type="entry name" value="ATPase_AAA_core"/>
</dbReference>
<dbReference type="PANTHER" id="PTHR32182">
    <property type="entry name" value="DNA REPLICATION AND REPAIR PROTEIN RECF"/>
    <property type="match status" value="1"/>
</dbReference>
<accession>A0ABX7X6I2</accession>